<proteinExistence type="inferred from homology"/>
<evidence type="ECO:0000313" key="3">
    <source>
        <dbReference type="EMBL" id="RFC65666.1"/>
    </source>
</evidence>
<evidence type="ECO:0000256" key="1">
    <source>
        <dbReference type="ARBA" id="ARBA00006484"/>
    </source>
</evidence>
<dbReference type="CDD" id="cd05233">
    <property type="entry name" value="SDR_c"/>
    <property type="match status" value="1"/>
</dbReference>
<dbReference type="PANTHER" id="PTHR43477:SF1">
    <property type="entry name" value="DIHYDROANTICAPSIN 7-DEHYDROGENASE"/>
    <property type="match status" value="1"/>
</dbReference>
<dbReference type="SUPFAM" id="SSF51735">
    <property type="entry name" value="NAD(P)-binding Rossmann-fold domains"/>
    <property type="match status" value="1"/>
</dbReference>
<comment type="similarity">
    <text evidence="1">Belongs to the short-chain dehydrogenases/reductases (SDR) family.</text>
</comment>
<name>A0A371X8W2_9HYPH</name>
<dbReference type="GO" id="GO:0016491">
    <property type="term" value="F:oxidoreductase activity"/>
    <property type="evidence" value="ECO:0007669"/>
    <property type="project" value="UniProtKB-KW"/>
</dbReference>
<dbReference type="InterPro" id="IPR002347">
    <property type="entry name" value="SDR_fam"/>
</dbReference>
<dbReference type="Proteomes" id="UP000262379">
    <property type="component" value="Unassembled WGS sequence"/>
</dbReference>
<keyword evidence="2" id="KW-0560">Oxidoreductase</keyword>
<evidence type="ECO:0000256" key="2">
    <source>
        <dbReference type="ARBA" id="ARBA00023002"/>
    </source>
</evidence>
<organism evidence="3 4">
    <name type="scientific">Mesorhizobium denitrificans</name>
    <dbReference type="NCBI Taxonomy" id="2294114"/>
    <lineage>
        <taxon>Bacteria</taxon>
        <taxon>Pseudomonadati</taxon>
        <taxon>Pseudomonadota</taxon>
        <taxon>Alphaproteobacteria</taxon>
        <taxon>Hyphomicrobiales</taxon>
        <taxon>Phyllobacteriaceae</taxon>
        <taxon>Mesorhizobium</taxon>
    </lineage>
</organism>
<dbReference type="Pfam" id="PF13561">
    <property type="entry name" value="adh_short_C2"/>
    <property type="match status" value="1"/>
</dbReference>
<protein>
    <submittedName>
        <fullName evidence="3">SDR family oxidoreductase</fullName>
    </submittedName>
</protein>
<comment type="caution">
    <text evidence="3">The sequence shown here is derived from an EMBL/GenBank/DDBJ whole genome shotgun (WGS) entry which is preliminary data.</text>
</comment>
<dbReference type="Gene3D" id="3.40.50.720">
    <property type="entry name" value="NAD(P)-binding Rossmann-like Domain"/>
    <property type="match status" value="1"/>
</dbReference>
<sequence length="247" mass="26152">MAVALIAGGSSGIGLAVLRAFRERGDDVFLADIDETRSLAAVSERGAGKARSMVCDLSTREGPRQAVEAALAEYGRIDCVFANAAILESAPLQEWKAEQWEKSLALNLSMPFYLTQAAAPILARSDNASIILTASTGALRGHAGMPAYHATKSGLLGLCRALADELAPQGTRVNCLLPGWIDTPFNDSFWRFQADPVEAERALLRQIPMGRQGTPEDVAGTVLFLASPAARYVTGTSLVVDGGYTAV</sequence>
<dbReference type="PRINTS" id="PR00081">
    <property type="entry name" value="GDHRDH"/>
</dbReference>
<reference evidence="4" key="1">
    <citation type="submission" date="2018-08" db="EMBL/GenBank/DDBJ databases">
        <authorList>
            <person name="Im W.T."/>
        </authorList>
    </citation>
    <scope>NUCLEOTIDE SEQUENCE [LARGE SCALE GENOMIC DNA]</scope>
    <source>
        <strain evidence="4">LA-28</strain>
    </source>
</reference>
<gene>
    <name evidence="3" type="ORF">DY251_16625</name>
</gene>
<dbReference type="InterPro" id="IPR051122">
    <property type="entry name" value="SDR_DHRS6-like"/>
</dbReference>
<dbReference type="PANTHER" id="PTHR43477">
    <property type="entry name" value="DIHYDROANTICAPSIN 7-DEHYDROGENASE"/>
    <property type="match status" value="1"/>
</dbReference>
<dbReference type="FunFam" id="3.40.50.720:FF:000084">
    <property type="entry name" value="Short-chain dehydrogenase reductase"/>
    <property type="match status" value="1"/>
</dbReference>
<accession>A0A371X8W2</accession>
<dbReference type="InterPro" id="IPR036291">
    <property type="entry name" value="NAD(P)-bd_dom_sf"/>
</dbReference>
<evidence type="ECO:0000313" key="4">
    <source>
        <dbReference type="Proteomes" id="UP000262379"/>
    </source>
</evidence>
<dbReference type="RefSeq" id="WP_116625038.1">
    <property type="nucleotide sequence ID" value="NZ_QURN01000014.1"/>
</dbReference>
<dbReference type="AlphaFoldDB" id="A0A371X8W2"/>
<dbReference type="EMBL" id="QURN01000014">
    <property type="protein sequence ID" value="RFC65666.1"/>
    <property type="molecule type" value="Genomic_DNA"/>
</dbReference>
<keyword evidence="4" id="KW-1185">Reference proteome</keyword>